<evidence type="ECO:0000313" key="3">
    <source>
        <dbReference type="Proteomes" id="UP000264605"/>
    </source>
</evidence>
<keyword evidence="1" id="KW-0732">Signal</keyword>
<dbReference type="KEGG" id="pdj:D0907_15620"/>
<dbReference type="EMBL" id="CP032090">
    <property type="protein sequence ID" value="AXV66620.1"/>
    <property type="molecule type" value="Genomic_DNA"/>
</dbReference>
<evidence type="ECO:0000256" key="1">
    <source>
        <dbReference type="SAM" id="SignalP"/>
    </source>
</evidence>
<dbReference type="GeneID" id="99506908"/>
<protein>
    <recommendedName>
        <fullName evidence="4">Lipoprotein</fullName>
    </recommendedName>
</protein>
<organism evidence="2 3">
    <name type="scientific">Pseudoalteromonas lipolytica</name>
    <dbReference type="NCBI Taxonomy" id="570156"/>
    <lineage>
        <taxon>Bacteria</taxon>
        <taxon>Pseudomonadati</taxon>
        <taxon>Pseudomonadota</taxon>
        <taxon>Gammaproteobacteria</taxon>
        <taxon>Alteromonadales</taxon>
        <taxon>Pseudoalteromonadaceae</taxon>
        <taxon>Pseudoalteromonas</taxon>
    </lineage>
</organism>
<accession>A0AAD0S1Y3</accession>
<gene>
    <name evidence="2" type="ORF">D0907_15620</name>
</gene>
<feature type="chain" id="PRO_5041917820" description="Lipoprotein" evidence="1">
    <location>
        <begin position="24"/>
        <end position="124"/>
    </location>
</feature>
<dbReference type="RefSeq" id="WP_036973440.1">
    <property type="nucleotide sequence ID" value="NZ_CP032090.1"/>
</dbReference>
<name>A0AAD0S1Y3_9GAMM</name>
<feature type="signal peptide" evidence="1">
    <location>
        <begin position="1"/>
        <end position="23"/>
    </location>
</feature>
<dbReference type="PROSITE" id="PS51257">
    <property type="entry name" value="PROKAR_LIPOPROTEIN"/>
    <property type="match status" value="1"/>
</dbReference>
<sequence>MSKKHVLAVAMLTSLVACKSTQAEQPQNATLTRVNPGVITQLQQAIQSAKGGSLVTLADDVFTKSAELLIDHGTSKGPDGMPIMGAHSIPSEKFILQKAADQCVLYYPKKELRIPLPNVECEVK</sequence>
<reference evidence="2 3" key="1">
    <citation type="submission" date="2018-08" db="EMBL/GenBank/DDBJ databases">
        <title>Draft genome sequence of Pseudoalteromonas donghaensis HJ51.</title>
        <authorList>
            <person name="Oh J."/>
            <person name="Roh D."/>
        </authorList>
    </citation>
    <scope>NUCLEOTIDE SEQUENCE [LARGE SCALE GENOMIC DNA]</scope>
    <source>
        <strain evidence="2 3">HJ51</strain>
    </source>
</reference>
<dbReference type="Proteomes" id="UP000264605">
    <property type="component" value="Chromosome"/>
</dbReference>
<evidence type="ECO:0008006" key="4">
    <source>
        <dbReference type="Google" id="ProtNLM"/>
    </source>
</evidence>
<evidence type="ECO:0000313" key="2">
    <source>
        <dbReference type="EMBL" id="AXV66620.1"/>
    </source>
</evidence>
<proteinExistence type="predicted"/>
<dbReference type="AlphaFoldDB" id="A0AAD0S1Y3"/>